<protein>
    <recommendedName>
        <fullName evidence="6">SAM-dependent MTase RsmB/NOP-type domain-containing protein</fullName>
    </recommendedName>
</protein>
<dbReference type="Proteomes" id="UP000011087">
    <property type="component" value="Unassembled WGS sequence"/>
</dbReference>
<dbReference type="PaxDb" id="55529-EKX41667"/>
<proteinExistence type="inferred from homology"/>
<dbReference type="PROSITE" id="PS51686">
    <property type="entry name" value="SAM_MT_RSMB_NOP"/>
    <property type="match status" value="1"/>
</dbReference>
<dbReference type="OrthoDB" id="6093671at2759"/>
<dbReference type="STRING" id="905079.L1J001"/>
<gene>
    <name evidence="7" type="ORF">GUITHDRAFT_55503</name>
</gene>
<evidence type="ECO:0000256" key="3">
    <source>
        <dbReference type="ARBA" id="ARBA00022691"/>
    </source>
</evidence>
<keyword evidence="3 5" id="KW-0949">S-adenosyl-L-methionine</keyword>
<reference evidence="9" key="2">
    <citation type="submission" date="2012-11" db="EMBL/GenBank/DDBJ databases">
        <authorList>
            <person name="Kuo A."/>
            <person name="Curtis B.A."/>
            <person name="Tanifuji G."/>
            <person name="Burki F."/>
            <person name="Gruber A."/>
            <person name="Irimia M."/>
            <person name="Maruyama S."/>
            <person name="Arias M.C."/>
            <person name="Ball S.G."/>
            <person name="Gile G.H."/>
            <person name="Hirakawa Y."/>
            <person name="Hopkins J.F."/>
            <person name="Rensing S.A."/>
            <person name="Schmutz J."/>
            <person name="Symeonidi A."/>
            <person name="Elias M."/>
            <person name="Eveleigh R.J."/>
            <person name="Herman E.K."/>
            <person name="Klute M.J."/>
            <person name="Nakayama T."/>
            <person name="Obornik M."/>
            <person name="Reyes-Prieto A."/>
            <person name="Armbrust E.V."/>
            <person name="Aves S.J."/>
            <person name="Beiko R.G."/>
            <person name="Coutinho P."/>
            <person name="Dacks J.B."/>
            <person name="Durnford D.G."/>
            <person name="Fast N.M."/>
            <person name="Green B.R."/>
            <person name="Grisdale C."/>
            <person name="Hempe F."/>
            <person name="Henrissat B."/>
            <person name="Hoppner M.P."/>
            <person name="Ishida K.-I."/>
            <person name="Kim E."/>
            <person name="Koreny L."/>
            <person name="Kroth P.G."/>
            <person name="Liu Y."/>
            <person name="Malik S.-B."/>
            <person name="Maier U.G."/>
            <person name="McRose D."/>
            <person name="Mock T."/>
            <person name="Neilson J.A."/>
            <person name="Onodera N.T."/>
            <person name="Poole A.M."/>
            <person name="Pritham E.J."/>
            <person name="Richards T.A."/>
            <person name="Rocap G."/>
            <person name="Roy S.W."/>
            <person name="Sarai C."/>
            <person name="Schaack S."/>
            <person name="Shirato S."/>
            <person name="Slamovits C.H."/>
            <person name="Spencer D.F."/>
            <person name="Suzuki S."/>
            <person name="Worden A.Z."/>
            <person name="Zauner S."/>
            <person name="Barry K."/>
            <person name="Bell C."/>
            <person name="Bharti A.K."/>
            <person name="Crow J.A."/>
            <person name="Grimwood J."/>
            <person name="Kramer R."/>
            <person name="Lindquist E."/>
            <person name="Lucas S."/>
            <person name="Salamov A."/>
            <person name="McFadden G.I."/>
            <person name="Lane C.E."/>
            <person name="Keeling P.J."/>
            <person name="Gray M.W."/>
            <person name="Grigoriev I.V."/>
            <person name="Archibald J.M."/>
        </authorList>
    </citation>
    <scope>NUCLEOTIDE SEQUENCE</scope>
    <source>
        <strain evidence="9">CCMP2712</strain>
    </source>
</reference>
<evidence type="ECO:0000256" key="5">
    <source>
        <dbReference type="PROSITE-ProRule" id="PRU01023"/>
    </source>
</evidence>
<organism evidence="7">
    <name type="scientific">Guillardia theta (strain CCMP2712)</name>
    <name type="common">Cryptophyte</name>
    <dbReference type="NCBI Taxonomy" id="905079"/>
    <lineage>
        <taxon>Eukaryota</taxon>
        <taxon>Cryptophyceae</taxon>
        <taxon>Pyrenomonadales</taxon>
        <taxon>Geminigeraceae</taxon>
        <taxon>Guillardia</taxon>
    </lineage>
</organism>
<accession>L1J001</accession>
<sequence length="308" mass="34166">KELPWCGGWQLPMDDRALRLRAANDDVGALREWLLAACKSGVVTRQEIASMIPVAVLDVRREHAILDLCASPGSKTSQAIDMMFSGKSSSLADAGFVVANELCEKRAYILAKRCSELSSASSCVLVTSHRAQIFPSSVNDGTGEFDRIICDVPCSGDGTFRKYRDKWRHWHHFQGRQLHSLQLQIALRSIALLKVGGLVSYSTCSLNPMEDESVVAALLERCGGAVELVPCRHHLGDFVTARGMRSWKVLDDDCCEIPSYEAARERLGAGGKRYRRTMWPQGERADLEHCLRLYPHLNDTGGFFVALL</sequence>
<evidence type="ECO:0000256" key="2">
    <source>
        <dbReference type="ARBA" id="ARBA00022679"/>
    </source>
</evidence>
<reference evidence="8" key="3">
    <citation type="submission" date="2015-06" db="UniProtKB">
        <authorList>
            <consortium name="EnsemblProtists"/>
        </authorList>
    </citation>
    <scope>IDENTIFICATION</scope>
</reference>
<dbReference type="GO" id="GO:0001510">
    <property type="term" value="P:RNA methylation"/>
    <property type="evidence" value="ECO:0007669"/>
    <property type="project" value="InterPro"/>
</dbReference>
<keyword evidence="2 5" id="KW-0808">Transferase</keyword>
<feature type="domain" description="SAM-dependent MTase RsmB/NOP-type" evidence="6">
    <location>
        <begin position="1"/>
        <end position="308"/>
    </location>
</feature>
<dbReference type="PRINTS" id="PR02008">
    <property type="entry name" value="RCMTFAMILY"/>
</dbReference>
<dbReference type="EnsemblProtists" id="EKX41667">
    <property type="protein sequence ID" value="EKX41667"/>
    <property type="gene ID" value="GUITHDRAFT_55503"/>
</dbReference>
<dbReference type="GO" id="GO:0008173">
    <property type="term" value="F:RNA methyltransferase activity"/>
    <property type="evidence" value="ECO:0007669"/>
    <property type="project" value="InterPro"/>
</dbReference>
<dbReference type="InterPro" id="IPR001678">
    <property type="entry name" value="MeTrfase_RsmB-F_NOP2_dom"/>
</dbReference>
<comment type="similarity">
    <text evidence="5">Belongs to the class I-like SAM-binding methyltransferase superfamily. RsmB/NOP family.</text>
</comment>
<keyword evidence="1 5" id="KW-0489">Methyltransferase</keyword>
<dbReference type="AlphaFoldDB" id="L1J001"/>
<dbReference type="GO" id="GO:0003723">
    <property type="term" value="F:RNA binding"/>
    <property type="evidence" value="ECO:0007669"/>
    <property type="project" value="UniProtKB-UniRule"/>
</dbReference>
<evidence type="ECO:0000313" key="7">
    <source>
        <dbReference type="EMBL" id="EKX41667.1"/>
    </source>
</evidence>
<dbReference type="PANTHER" id="PTHR22808:SF6">
    <property type="entry name" value="SAM-DEPENDENT MTASE RSMB_NOP-TYPE DOMAIN-CONTAINING PROTEIN"/>
    <property type="match status" value="1"/>
</dbReference>
<dbReference type="SUPFAM" id="SSF53335">
    <property type="entry name" value="S-adenosyl-L-methionine-dependent methyltransferases"/>
    <property type="match status" value="1"/>
</dbReference>
<evidence type="ECO:0000256" key="1">
    <source>
        <dbReference type="ARBA" id="ARBA00022603"/>
    </source>
</evidence>
<dbReference type="eggNOG" id="KOG2198">
    <property type="taxonomic scope" value="Eukaryota"/>
</dbReference>
<feature type="binding site" evidence="5">
    <location>
        <position position="101"/>
    </location>
    <ligand>
        <name>S-adenosyl-L-methionine</name>
        <dbReference type="ChEBI" id="CHEBI:59789"/>
    </ligand>
</feature>
<dbReference type="PANTHER" id="PTHR22808">
    <property type="entry name" value="NCL1 YEAST -RELATED NOL1/NOP2/FMU SUN DOMAIN-CONTAINING"/>
    <property type="match status" value="1"/>
</dbReference>
<feature type="active site" description="Nucleophile" evidence="5">
    <location>
        <position position="204"/>
    </location>
</feature>
<dbReference type="GeneID" id="17298219"/>
<evidence type="ECO:0000313" key="9">
    <source>
        <dbReference type="Proteomes" id="UP000011087"/>
    </source>
</evidence>
<dbReference type="RefSeq" id="XP_005828647.1">
    <property type="nucleotide sequence ID" value="XM_005828590.1"/>
</dbReference>
<evidence type="ECO:0000259" key="6">
    <source>
        <dbReference type="PROSITE" id="PS51686"/>
    </source>
</evidence>
<dbReference type="Pfam" id="PF01189">
    <property type="entry name" value="Methyltr_RsmB-F"/>
    <property type="match status" value="1"/>
</dbReference>
<dbReference type="InterPro" id="IPR029063">
    <property type="entry name" value="SAM-dependent_MTases_sf"/>
</dbReference>
<dbReference type="OMA" id="KGRIWKS"/>
<dbReference type="KEGG" id="gtt:GUITHDRAFT_55503"/>
<keyword evidence="9" id="KW-1185">Reference proteome</keyword>
<dbReference type="EMBL" id="JH993022">
    <property type="protein sequence ID" value="EKX41667.1"/>
    <property type="molecule type" value="Genomic_DNA"/>
</dbReference>
<dbReference type="InterPro" id="IPR049560">
    <property type="entry name" value="MeTrfase_RsmB-F_NOP2_cat"/>
</dbReference>
<feature type="binding site" evidence="5">
    <location>
        <position position="151"/>
    </location>
    <ligand>
        <name>S-adenosyl-L-methionine</name>
        <dbReference type="ChEBI" id="CHEBI:59789"/>
    </ligand>
</feature>
<evidence type="ECO:0000256" key="4">
    <source>
        <dbReference type="ARBA" id="ARBA00022884"/>
    </source>
</evidence>
<dbReference type="HOGENOM" id="CLU_005316_4_1_1"/>
<feature type="non-terminal residue" evidence="7">
    <location>
        <position position="308"/>
    </location>
</feature>
<dbReference type="InterPro" id="IPR023267">
    <property type="entry name" value="RCMT"/>
</dbReference>
<dbReference type="Gene3D" id="3.40.50.150">
    <property type="entry name" value="Vaccinia Virus protein VP39"/>
    <property type="match status" value="1"/>
</dbReference>
<comment type="caution">
    <text evidence="5">Lacks conserved residue(s) required for the propagation of feature annotation.</text>
</comment>
<feature type="non-terminal residue" evidence="7">
    <location>
        <position position="1"/>
    </location>
</feature>
<keyword evidence="4 5" id="KW-0694">RNA-binding</keyword>
<name>L1J001_GUITC</name>
<reference evidence="7 9" key="1">
    <citation type="journal article" date="2012" name="Nature">
        <title>Algal genomes reveal evolutionary mosaicism and the fate of nucleomorphs.</title>
        <authorList>
            <consortium name="DOE Joint Genome Institute"/>
            <person name="Curtis B.A."/>
            <person name="Tanifuji G."/>
            <person name="Burki F."/>
            <person name="Gruber A."/>
            <person name="Irimia M."/>
            <person name="Maruyama S."/>
            <person name="Arias M.C."/>
            <person name="Ball S.G."/>
            <person name="Gile G.H."/>
            <person name="Hirakawa Y."/>
            <person name="Hopkins J.F."/>
            <person name="Kuo A."/>
            <person name="Rensing S.A."/>
            <person name="Schmutz J."/>
            <person name="Symeonidi A."/>
            <person name="Elias M."/>
            <person name="Eveleigh R.J."/>
            <person name="Herman E.K."/>
            <person name="Klute M.J."/>
            <person name="Nakayama T."/>
            <person name="Obornik M."/>
            <person name="Reyes-Prieto A."/>
            <person name="Armbrust E.V."/>
            <person name="Aves S.J."/>
            <person name="Beiko R.G."/>
            <person name="Coutinho P."/>
            <person name="Dacks J.B."/>
            <person name="Durnford D.G."/>
            <person name="Fast N.M."/>
            <person name="Green B.R."/>
            <person name="Grisdale C.J."/>
            <person name="Hempel F."/>
            <person name="Henrissat B."/>
            <person name="Hoppner M.P."/>
            <person name="Ishida K."/>
            <person name="Kim E."/>
            <person name="Koreny L."/>
            <person name="Kroth P.G."/>
            <person name="Liu Y."/>
            <person name="Malik S.B."/>
            <person name="Maier U.G."/>
            <person name="McRose D."/>
            <person name="Mock T."/>
            <person name="Neilson J.A."/>
            <person name="Onodera N.T."/>
            <person name="Poole A.M."/>
            <person name="Pritham E.J."/>
            <person name="Richards T.A."/>
            <person name="Rocap G."/>
            <person name="Roy S.W."/>
            <person name="Sarai C."/>
            <person name="Schaack S."/>
            <person name="Shirato S."/>
            <person name="Slamovits C.H."/>
            <person name="Spencer D.F."/>
            <person name="Suzuki S."/>
            <person name="Worden A.Z."/>
            <person name="Zauner S."/>
            <person name="Barry K."/>
            <person name="Bell C."/>
            <person name="Bharti A.K."/>
            <person name="Crow J.A."/>
            <person name="Grimwood J."/>
            <person name="Kramer R."/>
            <person name="Lindquist E."/>
            <person name="Lucas S."/>
            <person name="Salamov A."/>
            <person name="McFadden G.I."/>
            <person name="Lane C.E."/>
            <person name="Keeling P.J."/>
            <person name="Gray M.W."/>
            <person name="Grigoriev I.V."/>
            <person name="Archibald J.M."/>
        </authorList>
    </citation>
    <scope>NUCLEOTIDE SEQUENCE</scope>
    <source>
        <strain evidence="7 9">CCMP2712</strain>
    </source>
</reference>
<evidence type="ECO:0000313" key="8">
    <source>
        <dbReference type="EnsemblProtists" id="EKX41667"/>
    </source>
</evidence>